<accession>G0USE4</accession>
<dbReference type="EMBL" id="HE575321">
    <property type="protein sequence ID" value="CCC92307.1"/>
    <property type="molecule type" value="Genomic_DNA"/>
</dbReference>
<gene>
    <name evidence="3" type="ORF">TCIL3000_8_5290</name>
</gene>
<evidence type="ECO:0000256" key="1">
    <source>
        <dbReference type="SAM" id="Coils"/>
    </source>
</evidence>
<evidence type="ECO:0000256" key="2">
    <source>
        <dbReference type="SAM" id="MobiDB-lite"/>
    </source>
</evidence>
<feature type="region of interest" description="Disordered" evidence="2">
    <location>
        <begin position="48"/>
        <end position="74"/>
    </location>
</feature>
<proteinExistence type="predicted"/>
<sequence length="324" mass="35473">MFASQNVVYDTFGPSPYCCDSVRHTRSPSLLIKGLRCVPSCLDDSASMKTTDERASVSRADGSASPMSSSRHIRRRPATVELRTPHRSKGLSLPSSAGDRVEKVMMYGHNHWVEGSRSQKRKLTLFPQKAAGNSPLCACARASGLRCGGRCVDSRDKSECADRRGVREKGACSEVLQTAFPDRLLLCAAQEEAARNAIKTAMLEELLLIVLKKENAPFIFCSHPTYIQAHDSDLLRALIQAERRVAQLEEAGRNIQRRGDTDICFSSPFLATVPSGEVRPTSEQGGLVALQRGPSGDTFECSPLLTRPVHQPINHHTSSLSRIS</sequence>
<protein>
    <submittedName>
        <fullName evidence="3">Uncharacterized protein</fullName>
    </submittedName>
</protein>
<keyword evidence="1" id="KW-0175">Coiled coil</keyword>
<evidence type="ECO:0000313" key="3">
    <source>
        <dbReference type="EMBL" id="CCC92307.1"/>
    </source>
</evidence>
<dbReference type="VEuPathDB" id="TriTrypDB:TcIL3000_8_5290"/>
<dbReference type="AlphaFoldDB" id="G0USE4"/>
<reference evidence="3" key="1">
    <citation type="journal article" date="2012" name="Proc. Natl. Acad. Sci. U.S.A.">
        <title>Antigenic diversity is generated by distinct evolutionary mechanisms in African trypanosome species.</title>
        <authorList>
            <person name="Jackson A.P."/>
            <person name="Berry A."/>
            <person name="Aslett M."/>
            <person name="Allison H.C."/>
            <person name="Burton P."/>
            <person name="Vavrova-Anderson J."/>
            <person name="Brown R."/>
            <person name="Browne H."/>
            <person name="Corton N."/>
            <person name="Hauser H."/>
            <person name="Gamble J."/>
            <person name="Gilderthorp R."/>
            <person name="Marcello L."/>
            <person name="McQuillan J."/>
            <person name="Otto T.D."/>
            <person name="Quail M.A."/>
            <person name="Sanders M.J."/>
            <person name="van Tonder A."/>
            <person name="Ginger M.L."/>
            <person name="Field M.C."/>
            <person name="Barry J.D."/>
            <person name="Hertz-Fowler C."/>
            <person name="Berriman M."/>
        </authorList>
    </citation>
    <scope>NUCLEOTIDE SEQUENCE</scope>
    <source>
        <strain evidence="3">IL3000</strain>
    </source>
</reference>
<organism evidence="3">
    <name type="scientific">Trypanosoma congolense (strain IL3000)</name>
    <dbReference type="NCBI Taxonomy" id="1068625"/>
    <lineage>
        <taxon>Eukaryota</taxon>
        <taxon>Discoba</taxon>
        <taxon>Euglenozoa</taxon>
        <taxon>Kinetoplastea</taxon>
        <taxon>Metakinetoplastina</taxon>
        <taxon>Trypanosomatida</taxon>
        <taxon>Trypanosomatidae</taxon>
        <taxon>Trypanosoma</taxon>
        <taxon>Nannomonas</taxon>
    </lineage>
</organism>
<feature type="coiled-coil region" evidence="1">
    <location>
        <begin position="231"/>
        <end position="258"/>
    </location>
</feature>
<name>G0USE4_TRYCI</name>